<protein>
    <submittedName>
        <fullName evidence="2">OLC1v1005770C1</fullName>
    </submittedName>
</protein>
<proteinExistence type="predicted"/>
<gene>
    <name evidence="2" type="ORF">OLC1_LOCUS15058</name>
</gene>
<dbReference type="Pfam" id="PF08387">
    <property type="entry name" value="FBD"/>
    <property type="match status" value="1"/>
</dbReference>
<evidence type="ECO:0000313" key="2">
    <source>
        <dbReference type="EMBL" id="CAI9106582.1"/>
    </source>
</evidence>
<dbReference type="AlphaFoldDB" id="A0AAV1DFB7"/>
<dbReference type="Proteomes" id="UP001161247">
    <property type="component" value="Chromosome 5"/>
</dbReference>
<sequence>MMVRLDQLAGLKSHNGRKFGTLLQESSRHQEFITSGRVCGFKNQPQQHQRKGYAEKALQHHVRDHVDEHKRRHKKLNFHNEIPGFWESRVREDRYLGFGVNQRFGSNHDQLRAQRNKAVDVEVVIPGPSIDVSCVVKDEPVHHCTSIAPDDRLLLKKCTSCDDLFNLALDHDPWEDNNIDWNCPPLFDVYADEGDGNNLLHNDFPLKEEVDIDRIYMGAGSSSFYGLFGHHIQHHDDFCTSALEIKSFYPCERDVHGVFLANQISITRLIGETLMIAVPSTAYLPNLKTLELGWVRYQNEESVTNLICCSLGLENLSIWVNSPKNMPYMHVPKLRIHAPAMKSLQIVKGSHSRASADNGLDKNALAVSEHTEDHVSDSLQITNTGSLNKAKLDLHKTLSYQWLIKCFEAFCIVYCLSFSGDIPASLNFESGLPLVMFLRLTKNRSCSGRIHAEELWNDPVLVPRCLMTCLITIWIQDFRESEFELGMLKYVLKNGNVLQKLEIGLADTHRPWNTSTRGGGTARKFELKYLRSVGNYRQLEAKYSIAKKIKNIQKGSDACEIDIL</sequence>
<organism evidence="2 3">
    <name type="scientific">Oldenlandia corymbosa var. corymbosa</name>
    <dbReference type="NCBI Taxonomy" id="529605"/>
    <lineage>
        <taxon>Eukaryota</taxon>
        <taxon>Viridiplantae</taxon>
        <taxon>Streptophyta</taxon>
        <taxon>Embryophyta</taxon>
        <taxon>Tracheophyta</taxon>
        <taxon>Spermatophyta</taxon>
        <taxon>Magnoliopsida</taxon>
        <taxon>eudicotyledons</taxon>
        <taxon>Gunneridae</taxon>
        <taxon>Pentapetalae</taxon>
        <taxon>asterids</taxon>
        <taxon>lamiids</taxon>
        <taxon>Gentianales</taxon>
        <taxon>Rubiaceae</taxon>
        <taxon>Rubioideae</taxon>
        <taxon>Spermacoceae</taxon>
        <taxon>Hedyotis-Oldenlandia complex</taxon>
        <taxon>Oldenlandia</taxon>
    </lineage>
</organism>
<dbReference type="PANTHER" id="PTHR31900">
    <property type="entry name" value="F-BOX/RNI SUPERFAMILY PROTEIN-RELATED"/>
    <property type="match status" value="1"/>
</dbReference>
<feature type="domain" description="FBD" evidence="1">
    <location>
        <begin position="460"/>
        <end position="503"/>
    </location>
</feature>
<dbReference type="EMBL" id="OX459122">
    <property type="protein sequence ID" value="CAI9106582.1"/>
    <property type="molecule type" value="Genomic_DNA"/>
</dbReference>
<dbReference type="InterPro" id="IPR050232">
    <property type="entry name" value="FBL13/AtMIF1-like"/>
</dbReference>
<keyword evidence="3" id="KW-1185">Reference proteome</keyword>
<accession>A0AAV1DFB7</accession>
<evidence type="ECO:0000313" key="3">
    <source>
        <dbReference type="Proteomes" id="UP001161247"/>
    </source>
</evidence>
<reference evidence="2" key="1">
    <citation type="submission" date="2023-03" db="EMBL/GenBank/DDBJ databases">
        <authorList>
            <person name="Julca I."/>
        </authorList>
    </citation>
    <scope>NUCLEOTIDE SEQUENCE</scope>
</reference>
<dbReference type="InterPro" id="IPR006566">
    <property type="entry name" value="FBD"/>
</dbReference>
<dbReference type="PANTHER" id="PTHR31900:SF34">
    <property type="entry name" value="EMB|CAB62440.1-RELATED"/>
    <property type="match status" value="1"/>
</dbReference>
<evidence type="ECO:0000259" key="1">
    <source>
        <dbReference type="Pfam" id="PF08387"/>
    </source>
</evidence>
<name>A0AAV1DFB7_OLDCO</name>